<evidence type="ECO:0000313" key="13">
    <source>
        <dbReference type="Proteomes" id="UP000006729"/>
    </source>
</evidence>
<comment type="catalytic activity">
    <reaction evidence="7">
        <text>L-threonyl-[protein] + ATP = O-phospho-L-threonyl-[protein] + ADP + H(+)</text>
        <dbReference type="Rhea" id="RHEA:46608"/>
        <dbReference type="Rhea" id="RHEA-COMP:11060"/>
        <dbReference type="Rhea" id="RHEA-COMP:11605"/>
        <dbReference type="ChEBI" id="CHEBI:15378"/>
        <dbReference type="ChEBI" id="CHEBI:30013"/>
        <dbReference type="ChEBI" id="CHEBI:30616"/>
        <dbReference type="ChEBI" id="CHEBI:61977"/>
        <dbReference type="ChEBI" id="CHEBI:456216"/>
        <dbReference type="EC" id="2.7.11.1"/>
    </reaction>
</comment>
<keyword evidence="2 10" id="KW-0723">Serine/threonine-protein kinase</keyword>
<dbReference type="FunCoup" id="A0A2K2AYH8">
    <property type="interactions" value="4"/>
</dbReference>
<dbReference type="InParanoid" id="A0A2K2AYH8"/>
<evidence type="ECO:0000313" key="12">
    <source>
        <dbReference type="EMBL" id="PNT42586.1"/>
    </source>
</evidence>
<evidence type="ECO:0000256" key="4">
    <source>
        <dbReference type="ARBA" id="ARBA00022741"/>
    </source>
</evidence>
<feature type="domain" description="Protein kinase" evidence="11">
    <location>
        <begin position="16"/>
        <end position="301"/>
    </location>
</feature>
<name>A0A2K2AYH8_POPTR</name>
<reference evidence="12 13" key="1">
    <citation type="journal article" date="2006" name="Science">
        <title>The genome of black cottonwood, Populus trichocarpa (Torr. &amp; Gray).</title>
        <authorList>
            <person name="Tuskan G.A."/>
            <person name="Difazio S."/>
            <person name="Jansson S."/>
            <person name="Bohlmann J."/>
            <person name="Grigoriev I."/>
            <person name="Hellsten U."/>
            <person name="Putnam N."/>
            <person name="Ralph S."/>
            <person name="Rombauts S."/>
            <person name="Salamov A."/>
            <person name="Schein J."/>
            <person name="Sterck L."/>
            <person name="Aerts A."/>
            <person name="Bhalerao R.R."/>
            <person name="Bhalerao R.P."/>
            <person name="Blaudez D."/>
            <person name="Boerjan W."/>
            <person name="Brun A."/>
            <person name="Brunner A."/>
            <person name="Busov V."/>
            <person name="Campbell M."/>
            <person name="Carlson J."/>
            <person name="Chalot M."/>
            <person name="Chapman J."/>
            <person name="Chen G.L."/>
            <person name="Cooper D."/>
            <person name="Coutinho P.M."/>
            <person name="Couturier J."/>
            <person name="Covert S."/>
            <person name="Cronk Q."/>
            <person name="Cunningham R."/>
            <person name="Davis J."/>
            <person name="Degroeve S."/>
            <person name="Dejardin A."/>
            <person name="Depamphilis C."/>
            <person name="Detter J."/>
            <person name="Dirks B."/>
            <person name="Dubchak I."/>
            <person name="Duplessis S."/>
            <person name="Ehlting J."/>
            <person name="Ellis B."/>
            <person name="Gendler K."/>
            <person name="Goodstein D."/>
            <person name="Gribskov M."/>
            <person name="Grimwood J."/>
            <person name="Groover A."/>
            <person name="Gunter L."/>
            <person name="Hamberger B."/>
            <person name="Heinze B."/>
            <person name="Helariutta Y."/>
            <person name="Henrissat B."/>
            <person name="Holligan D."/>
            <person name="Holt R."/>
            <person name="Huang W."/>
            <person name="Islam-Faridi N."/>
            <person name="Jones S."/>
            <person name="Jones-Rhoades M."/>
            <person name="Jorgensen R."/>
            <person name="Joshi C."/>
            <person name="Kangasjarvi J."/>
            <person name="Karlsson J."/>
            <person name="Kelleher C."/>
            <person name="Kirkpatrick R."/>
            <person name="Kirst M."/>
            <person name="Kohler A."/>
            <person name="Kalluri U."/>
            <person name="Larimer F."/>
            <person name="Leebens-Mack J."/>
            <person name="Leple J.C."/>
            <person name="Locascio P."/>
            <person name="Lou Y."/>
            <person name="Lucas S."/>
            <person name="Martin F."/>
            <person name="Montanini B."/>
            <person name="Napoli C."/>
            <person name="Nelson D.R."/>
            <person name="Nelson C."/>
            <person name="Nieminen K."/>
            <person name="Nilsson O."/>
            <person name="Pereda V."/>
            <person name="Peter G."/>
            <person name="Philippe R."/>
            <person name="Pilate G."/>
            <person name="Poliakov A."/>
            <person name="Razumovskaya J."/>
            <person name="Richardson P."/>
            <person name="Rinaldi C."/>
            <person name="Ritland K."/>
            <person name="Rouze P."/>
            <person name="Ryaboy D."/>
            <person name="Schmutz J."/>
            <person name="Schrader J."/>
            <person name="Segerman B."/>
            <person name="Shin H."/>
            <person name="Siddiqui A."/>
            <person name="Sterky F."/>
            <person name="Terry A."/>
            <person name="Tsai C.J."/>
            <person name="Uberbacher E."/>
            <person name="Unneberg P."/>
            <person name="Vahala J."/>
            <person name="Wall K."/>
            <person name="Wessler S."/>
            <person name="Yang G."/>
            <person name="Yin T."/>
            <person name="Douglas C."/>
            <person name="Marra M."/>
            <person name="Sandberg G."/>
            <person name="Van de Peer Y."/>
            <person name="Rokhsar D."/>
        </authorList>
    </citation>
    <scope>NUCLEOTIDE SEQUENCE [LARGE SCALE GENOMIC DNA]</scope>
    <source>
        <strain evidence="13">cv. Nisqually</strain>
    </source>
</reference>
<keyword evidence="3" id="KW-0808">Transferase</keyword>
<dbReference type="PANTHER" id="PTHR46146">
    <property type="entry name" value="SERINE/THREONINE-PROTEIN KINASE-LIKE PROTEIN CCR4"/>
    <property type="match status" value="1"/>
</dbReference>
<dbReference type="GO" id="GO:0005524">
    <property type="term" value="F:ATP binding"/>
    <property type="evidence" value="ECO:0007669"/>
    <property type="project" value="UniProtKB-UniRule"/>
</dbReference>
<proteinExistence type="inferred from homology"/>
<evidence type="ECO:0000256" key="6">
    <source>
        <dbReference type="ARBA" id="ARBA00022840"/>
    </source>
</evidence>
<dbReference type="PROSITE" id="PS00107">
    <property type="entry name" value="PROTEIN_KINASE_ATP"/>
    <property type="match status" value="1"/>
</dbReference>
<evidence type="ECO:0000256" key="8">
    <source>
        <dbReference type="ARBA" id="ARBA00048679"/>
    </source>
</evidence>
<dbReference type="InterPro" id="IPR017441">
    <property type="entry name" value="Protein_kinase_ATP_BS"/>
</dbReference>
<accession>A0A2K2AYH8</accession>
<evidence type="ECO:0000256" key="9">
    <source>
        <dbReference type="PROSITE-ProRule" id="PRU10141"/>
    </source>
</evidence>
<dbReference type="EC" id="2.7.11.1" evidence="1"/>
<comment type="catalytic activity">
    <reaction evidence="8">
        <text>L-seryl-[protein] + ATP = O-phospho-L-seryl-[protein] + ADP + H(+)</text>
        <dbReference type="Rhea" id="RHEA:17989"/>
        <dbReference type="Rhea" id="RHEA-COMP:9863"/>
        <dbReference type="Rhea" id="RHEA-COMP:11604"/>
        <dbReference type="ChEBI" id="CHEBI:15378"/>
        <dbReference type="ChEBI" id="CHEBI:29999"/>
        <dbReference type="ChEBI" id="CHEBI:30616"/>
        <dbReference type="ChEBI" id="CHEBI:83421"/>
        <dbReference type="ChEBI" id="CHEBI:456216"/>
        <dbReference type="EC" id="2.7.11.1"/>
    </reaction>
</comment>
<keyword evidence="5" id="KW-0418">Kinase</keyword>
<evidence type="ECO:0000256" key="2">
    <source>
        <dbReference type="ARBA" id="ARBA00022527"/>
    </source>
</evidence>
<dbReference type="Gene3D" id="3.30.200.20">
    <property type="entry name" value="Phosphorylase Kinase, domain 1"/>
    <property type="match status" value="1"/>
</dbReference>
<evidence type="ECO:0000256" key="5">
    <source>
        <dbReference type="ARBA" id="ARBA00022777"/>
    </source>
</evidence>
<dbReference type="PROSITE" id="PS50011">
    <property type="entry name" value="PROTEIN_KINASE_DOM"/>
    <property type="match status" value="1"/>
</dbReference>
<dbReference type="FunFam" id="1.10.510.10:FF:000809">
    <property type="entry name" value="Serine/threonine-protein kinase-like protein At5g23170"/>
    <property type="match status" value="1"/>
</dbReference>
<dbReference type="GO" id="GO:0007165">
    <property type="term" value="P:signal transduction"/>
    <property type="evidence" value="ECO:0000318"/>
    <property type="project" value="GO_Central"/>
</dbReference>
<evidence type="ECO:0000256" key="7">
    <source>
        <dbReference type="ARBA" id="ARBA00047899"/>
    </source>
</evidence>
<dbReference type="InterPro" id="IPR011009">
    <property type="entry name" value="Kinase-like_dom_sf"/>
</dbReference>
<dbReference type="InterPro" id="IPR008271">
    <property type="entry name" value="Ser/Thr_kinase_AS"/>
</dbReference>
<protein>
    <recommendedName>
        <fullName evidence="1">non-specific serine/threonine protein kinase</fullName>
        <ecNumber evidence="1">2.7.11.1</ecNumber>
    </recommendedName>
</protein>
<dbReference type="SMART" id="SM00220">
    <property type="entry name" value="S_TKc"/>
    <property type="match status" value="1"/>
</dbReference>
<gene>
    <name evidence="12" type="ORF">POPTR_004G221800</name>
</gene>
<dbReference type="SUPFAM" id="SSF56112">
    <property type="entry name" value="Protein kinase-like (PK-like)"/>
    <property type="match status" value="1"/>
</dbReference>
<dbReference type="GO" id="GO:0004674">
    <property type="term" value="F:protein serine/threonine kinase activity"/>
    <property type="evidence" value="ECO:0007669"/>
    <property type="project" value="UniProtKB-KW"/>
</dbReference>
<keyword evidence="6 9" id="KW-0067">ATP-binding</keyword>
<dbReference type="GO" id="GO:0004672">
    <property type="term" value="F:protein kinase activity"/>
    <property type="evidence" value="ECO:0000318"/>
    <property type="project" value="GO_Central"/>
</dbReference>
<dbReference type="Pfam" id="PF00069">
    <property type="entry name" value="Pkinase"/>
    <property type="match status" value="1"/>
</dbReference>
<dbReference type="InterPro" id="IPR000719">
    <property type="entry name" value="Prot_kinase_dom"/>
</dbReference>
<evidence type="ECO:0000256" key="3">
    <source>
        <dbReference type="ARBA" id="ARBA00022679"/>
    </source>
</evidence>
<dbReference type="Proteomes" id="UP000006729">
    <property type="component" value="Chromosome 4"/>
</dbReference>
<comment type="similarity">
    <text evidence="10">Belongs to the protein kinase superfamily.</text>
</comment>
<keyword evidence="13" id="KW-1185">Reference proteome</keyword>
<evidence type="ECO:0000256" key="1">
    <source>
        <dbReference type="ARBA" id="ARBA00012513"/>
    </source>
</evidence>
<evidence type="ECO:0000256" key="10">
    <source>
        <dbReference type="RuleBase" id="RU000304"/>
    </source>
</evidence>
<organism evidence="12 13">
    <name type="scientific">Populus trichocarpa</name>
    <name type="common">Western balsam poplar</name>
    <name type="synonym">Populus balsamifera subsp. trichocarpa</name>
    <dbReference type="NCBI Taxonomy" id="3694"/>
    <lineage>
        <taxon>Eukaryota</taxon>
        <taxon>Viridiplantae</taxon>
        <taxon>Streptophyta</taxon>
        <taxon>Embryophyta</taxon>
        <taxon>Tracheophyta</taxon>
        <taxon>Spermatophyta</taxon>
        <taxon>Magnoliopsida</taxon>
        <taxon>eudicotyledons</taxon>
        <taxon>Gunneridae</taxon>
        <taxon>Pentapetalae</taxon>
        <taxon>rosids</taxon>
        <taxon>fabids</taxon>
        <taxon>Malpighiales</taxon>
        <taxon>Salicaceae</taxon>
        <taxon>Saliceae</taxon>
        <taxon>Populus</taxon>
    </lineage>
</organism>
<dbReference type="PROSITE" id="PS00108">
    <property type="entry name" value="PROTEIN_KINASE_ST"/>
    <property type="match status" value="1"/>
</dbReference>
<keyword evidence="4 9" id="KW-0547">Nucleotide-binding</keyword>
<feature type="binding site" evidence="9">
    <location>
        <position position="45"/>
    </location>
    <ligand>
        <name>ATP</name>
        <dbReference type="ChEBI" id="CHEBI:30616"/>
    </ligand>
</feature>
<evidence type="ECO:0000259" key="11">
    <source>
        <dbReference type="PROSITE" id="PS50011"/>
    </source>
</evidence>
<dbReference type="GO" id="GO:0005886">
    <property type="term" value="C:plasma membrane"/>
    <property type="evidence" value="ECO:0000318"/>
    <property type="project" value="GO_Central"/>
</dbReference>
<dbReference type="AlphaFoldDB" id="A0A2K2AYH8"/>
<dbReference type="PANTHER" id="PTHR46146:SF23">
    <property type="entry name" value="PROTEIN KINASE DOMAIN-CONTAINING PROTEIN"/>
    <property type="match status" value="1"/>
</dbReference>
<dbReference type="EMBL" id="CM009293">
    <property type="protein sequence ID" value="PNT42586.1"/>
    <property type="molecule type" value="Genomic_DNA"/>
</dbReference>
<dbReference type="Gene3D" id="1.10.510.10">
    <property type="entry name" value="Transferase(Phosphotransferase) domain 1"/>
    <property type="match status" value="1"/>
</dbReference>
<sequence>MVEFDYKELVKATGSFSPSRLLGKGSHGSVYKGTLEENKLVAIKKSSVGSDHVSIDNSKKLENEICVLSSLGESPYVINFLGTTRDDDHYSTCKEKNRLLVMEYMPYGSLHDLLHVDATPPSWPKRVEIAIQIARAIQFLHEGKPLVIHRDIKSANVLFDLNWKAKLADFGLAVLRVDSSSSPDQETQPAGTIGYLDPCYTTPSKLSTKNDVFSYGVVLLEIVSCQKAIDVSRLPASIVDWAVPLIEKQRLMEVCDSRIALPTFMEGTIKHLLYVASRCVSCKEENRPSISEIVTQSHTQTQEAYWISGNVRANKEEISSSIPCTTMYSYFFSFEVSECPMSMAGRQTKATYKEIVTAKHVT</sequence>